<accession>A0A433D700</accession>
<dbReference type="PANTHER" id="PTHR38926:SF72">
    <property type="entry name" value="IM:7136021-RELATED"/>
    <property type="match status" value="1"/>
</dbReference>
<dbReference type="Pfam" id="PF12937">
    <property type="entry name" value="F-box-like"/>
    <property type="match status" value="1"/>
</dbReference>
<name>A0A433D700_9FUNG</name>
<sequence length="467" mass="52427">MPSTSTTLTKFNLTTKSTSLPSSPPPYLPPELLREIFSYLSPDDPICDPHLDLLSCALVCLSWQPVATEMIPRDLYESTLEFSEECSRTELYRLGELMGEARRLKLNIFDHVQGVTFDIWHVFMSDDDGTLDECRWIVGAGPTGYHFQQGEAAIVKMLEALSSHLSELTLDLKHVYNVDDNQLLEFSRIFSSIARHCRNVSKLVVKNVDEEDEACPILPLVQSLQNSLRSVELLKSCHQTLLDAIQLCPGIAHARITGSARGKNSVSLMNITKSWKHLESLCLDVDMDKDNNLGKLLQVAARSCPSLTTLEIIADGSDDALDIAIIYPLTKWHLESLTIIESYQITSWFLDQILLYGESLVYLCFDECRELSTPSVDQTQILMRNLKTLELRYCEALPFEFVELVIDVCPRLERLVLSEFVDDAGPALRAYGFESEPLAEEDDDGVRVWTKVGVGVDVDVDVDVDGT</sequence>
<dbReference type="InterPro" id="IPR001810">
    <property type="entry name" value="F-box_dom"/>
</dbReference>
<evidence type="ECO:0000313" key="2">
    <source>
        <dbReference type="EMBL" id="RUP46652.1"/>
    </source>
</evidence>
<dbReference type="AlphaFoldDB" id="A0A433D700"/>
<feature type="domain" description="F-box" evidence="1">
    <location>
        <begin position="27"/>
        <end position="67"/>
    </location>
</feature>
<dbReference type="Proteomes" id="UP000268093">
    <property type="component" value="Unassembled WGS sequence"/>
</dbReference>
<organism evidence="2 3">
    <name type="scientific">Jimgerdemannia flammicorona</name>
    <dbReference type="NCBI Taxonomy" id="994334"/>
    <lineage>
        <taxon>Eukaryota</taxon>
        <taxon>Fungi</taxon>
        <taxon>Fungi incertae sedis</taxon>
        <taxon>Mucoromycota</taxon>
        <taxon>Mucoromycotina</taxon>
        <taxon>Endogonomycetes</taxon>
        <taxon>Endogonales</taxon>
        <taxon>Endogonaceae</taxon>
        <taxon>Jimgerdemannia</taxon>
    </lineage>
</organism>
<evidence type="ECO:0000259" key="1">
    <source>
        <dbReference type="Pfam" id="PF12937"/>
    </source>
</evidence>
<dbReference type="Gene3D" id="1.20.1280.50">
    <property type="match status" value="1"/>
</dbReference>
<reference evidence="2 3" key="1">
    <citation type="journal article" date="2018" name="New Phytol.">
        <title>Phylogenomics of Endogonaceae and evolution of mycorrhizas within Mucoromycota.</title>
        <authorList>
            <person name="Chang Y."/>
            <person name="Desiro A."/>
            <person name="Na H."/>
            <person name="Sandor L."/>
            <person name="Lipzen A."/>
            <person name="Clum A."/>
            <person name="Barry K."/>
            <person name="Grigoriev I.V."/>
            <person name="Martin F.M."/>
            <person name="Stajich J.E."/>
            <person name="Smith M.E."/>
            <person name="Bonito G."/>
            <person name="Spatafora J.W."/>
        </authorList>
    </citation>
    <scope>NUCLEOTIDE SEQUENCE [LARGE SCALE GENOMIC DNA]</scope>
    <source>
        <strain evidence="2 3">GMNB39</strain>
    </source>
</reference>
<protein>
    <recommendedName>
        <fullName evidence="1">F-box domain-containing protein</fullName>
    </recommendedName>
</protein>
<dbReference type="OrthoDB" id="10547568at2759"/>
<dbReference type="SUPFAM" id="SSF81383">
    <property type="entry name" value="F-box domain"/>
    <property type="match status" value="1"/>
</dbReference>
<dbReference type="InterPro" id="IPR032675">
    <property type="entry name" value="LRR_dom_sf"/>
</dbReference>
<keyword evidence="3" id="KW-1185">Reference proteome</keyword>
<dbReference type="Gene3D" id="3.80.10.10">
    <property type="entry name" value="Ribonuclease Inhibitor"/>
    <property type="match status" value="1"/>
</dbReference>
<dbReference type="EMBL" id="RBNI01005492">
    <property type="protein sequence ID" value="RUP46652.1"/>
    <property type="molecule type" value="Genomic_DNA"/>
</dbReference>
<evidence type="ECO:0000313" key="3">
    <source>
        <dbReference type="Proteomes" id="UP000268093"/>
    </source>
</evidence>
<comment type="caution">
    <text evidence="2">The sequence shown here is derived from an EMBL/GenBank/DDBJ whole genome shotgun (WGS) entry which is preliminary data.</text>
</comment>
<dbReference type="SUPFAM" id="SSF52047">
    <property type="entry name" value="RNI-like"/>
    <property type="match status" value="1"/>
</dbReference>
<gene>
    <name evidence="2" type="ORF">BC936DRAFT_146679</name>
</gene>
<dbReference type="PANTHER" id="PTHR38926">
    <property type="entry name" value="F-BOX DOMAIN CONTAINING PROTEIN, EXPRESSED"/>
    <property type="match status" value="1"/>
</dbReference>
<proteinExistence type="predicted"/>
<dbReference type="InterPro" id="IPR036047">
    <property type="entry name" value="F-box-like_dom_sf"/>
</dbReference>